<keyword evidence="2" id="KW-0808">Transferase</keyword>
<dbReference type="PIRSF" id="PIRSF000398">
    <property type="entry name" value="M_m6A_EcoRV"/>
    <property type="match status" value="1"/>
</dbReference>
<evidence type="ECO:0000313" key="5">
    <source>
        <dbReference type="Proteomes" id="UP001056610"/>
    </source>
</evidence>
<keyword evidence="5" id="KW-1185">Reference proteome</keyword>
<evidence type="ECO:0000256" key="3">
    <source>
        <dbReference type="ARBA" id="ARBA00022691"/>
    </source>
</evidence>
<dbReference type="Pfam" id="PF02086">
    <property type="entry name" value="MethyltransfD12"/>
    <property type="match status" value="1"/>
</dbReference>
<evidence type="ECO:0000313" key="4">
    <source>
        <dbReference type="EMBL" id="UQX13567.1"/>
    </source>
</evidence>
<evidence type="ECO:0000256" key="1">
    <source>
        <dbReference type="ARBA" id="ARBA00022603"/>
    </source>
</evidence>
<keyword evidence="1 4" id="KW-0489">Methyltransferase</keyword>
<dbReference type="PANTHER" id="PTHR30481:SF4">
    <property type="entry name" value="SITE-SPECIFIC DNA-METHYLTRANSFERASE (ADENINE-SPECIFIC)"/>
    <property type="match status" value="1"/>
</dbReference>
<dbReference type="PANTHER" id="PTHR30481">
    <property type="entry name" value="DNA ADENINE METHYLASE"/>
    <property type="match status" value="1"/>
</dbReference>
<dbReference type="InterPro" id="IPR012327">
    <property type="entry name" value="MeTrfase_D12"/>
</dbReference>
<keyword evidence="3" id="KW-0949">S-adenosyl-L-methionine</keyword>
<dbReference type="GO" id="GO:0008168">
    <property type="term" value="F:methyltransferase activity"/>
    <property type="evidence" value="ECO:0007669"/>
    <property type="project" value="UniProtKB-KW"/>
</dbReference>
<dbReference type="InterPro" id="IPR012263">
    <property type="entry name" value="M_m6A_EcoRV"/>
</dbReference>
<dbReference type="RefSeq" id="WP_249763518.1">
    <property type="nucleotide sequence ID" value="NZ_CAJUXY010000032.1"/>
</dbReference>
<name>A0ABY4QT42_9MYCO</name>
<dbReference type="EMBL" id="CP097321">
    <property type="protein sequence ID" value="UQX13567.1"/>
    <property type="molecule type" value="Genomic_DNA"/>
</dbReference>
<sequence>MTTTAPPMSYFGGKTRLADRIVAMLPTHHHYVEPFAGSLAVLLAKSPSRMETVNDLDGQLMTFWRVLRERPDELMRVCALTPHSRREHEFAFGIDVDALGNEVEVARLTWLKITQGRSGTLRKTGWRHFVDPRGSSRSMPGYLDSYVERMTVAAERLQRVSLECRPALDIIDKYGAAHQVCLYVDPPYLGSTRTTSGYRTDMRDAVSHTALIDALLRARAAVVLSGYASDLYDAALGSWFRVEIPTITGQGGTKQARTEVIWSNRPIGQFHLFDQVEACDA</sequence>
<proteinExistence type="predicted"/>
<gene>
    <name evidence="4" type="ORF">M5I08_25585</name>
</gene>
<dbReference type="GO" id="GO:0032259">
    <property type="term" value="P:methylation"/>
    <property type="evidence" value="ECO:0007669"/>
    <property type="project" value="UniProtKB-KW"/>
</dbReference>
<organism evidence="4 5">
    <name type="scientific">Candidatus Mycobacterium methanotrophicum</name>
    <dbReference type="NCBI Taxonomy" id="2943498"/>
    <lineage>
        <taxon>Bacteria</taxon>
        <taxon>Bacillati</taxon>
        <taxon>Actinomycetota</taxon>
        <taxon>Actinomycetes</taxon>
        <taxon>Mycobacteriales</taxon>
        <taxon>Mycobacteriaceae</taxon>
        <taxon>Mycobacterium</taxon>
    </lineage>
</organism>
<reference evidence="4" key="1">
    <citation type="submission" date="2022-05" db="EMBL/GenBank/DDBJ databases">
        <title>A methanotrophic Mycobacterium dominates a cave microbial ecosystem.</title>
        <authorList>
            <person name="Van Spanning R.J.M."/>
            <person name="Guan Q."/>
            <person name="Melkonian C."/>
            <person name="Gallant J."/>
            <person name="Polerecky L."/>
            <person name="Flot J.-F."/>
            <person name="Brandt B.W."/>
            <person name="Braster M."/>
            <person name="Iturbe Espinoza P."/>
            <person name="Aerts J."/>
            <person name="Meima-Franke M."/>
            <person name="Piersma S.R."/>
            <person name="Bunduc C."/>
            <person name="Ummels R."/>
            <person name="Pain A."/>
            <person name="Fleming E.J."/>
            <person name="van der Wel N."/>
            <person name="Gherman V.D."/>
            <person name="Sarbu S.M."/>
            <person name="Bodelier P.L.E."/>
            <person name="Bitter W."/>
        </authorList>
    </citation>
    <scope>NUCLEOTIDE SEQUENCE</scope>
    <source>
        <strain evidence="4">Sulfur Cave</strain>
        <plasmid evidence="4">unnamed</plasmid>
    </source>
</reference>
<keyword evidence="4" id="KW-0614">Plasmid</keyword>
<dbReference type="InterPro" id="IPR029063">
    <property type="entry name" value="SAM-dependent_MTases_sf"/>
</dbReference>
<dbReference type="PRINTS" id="PR00505">
    <property type="entry name" value="D12N6MTFRASE"/>
</dbReference>
<dbReference type="Gene3D" id="3.40.50.150">
    <property type="entry name" value="Vaccinia Virus protein VP39"/>
    <property type="match status" value="2"/>
</dbReference>
<dbReference type="Proteomes" id="UP001056610">
    <property type="component" value="Plasmid unnamed"/>
</dbReference>
<dbReference type="SUPFAM" id="SSF53335">
    <property type="entry name" value="S-adenosyl-L-methionine-dependent methyltransferases"/>
    <property type="match status" value="1"/>
</dbReference>
<protein>
    <submittedName>
        <fullName evidence="4">DNA adenine methylase</fullName>
    </submittedName>
</protein>
<accession>A0ABY4QT42</accession>
<geneLocation type="plasmid" evidence="4 5">
    <name>unnamed</name>
</geneLocation>
<evidence type="ECO:0000256" key="2">
    <source>
        <dbReference type="ARBA" id="ARBA00022679"/>
    </source>
</evidence>